<proteinExistence type="predicted"/>
<reference evidence="1 2" key="1">
    <citation type="journal article" date="2014" name="Am. J. Bot.">
        <title>Genome assembly and annotation for red clover (Trifolium pratense; Fabaceae).</title>
        <authorList>
            <person name="Istvanek J."/>
            <person name="Jaros M."/>
            <person name="Krenek A."/>
            <person name="Repkova J."/>
        </authorList>
    </citation>
    <scope>NUCLEOTIDE SEQUENCE [LARGE SCALE GENOMIC DNA]</scope>
    <source>
        <strain evidence="2">cv. Tatra</strain>
        <tissue evidence="1">Young leaves</tissue>
    </source>
</reference>
<evidence type="ECO:0000313" key="2">
    <source>
        <dbReference type="Proteomes" id="UP000236291"/>
    </source>
</evidence>
<sequence length="120" mass="13203">MGTNIGGSNEVIYLEMVEDEVKGTQKVPVGQKAKSFGREASVEIPAHIIDEAISTIRDIGFIWSSPITPKEIEYVEQYELAKYPEYANLIEGAGSGIDMSSFITDEPSEITQTSVCLNER</sequence>
<protein>
    <submittedName>
        <fullName evidence="1">Uncharacterized protein</fullName>
    </submittedName>
</protein>
<dbReference type="EMBL" id="ASHM01017881">
    <property type="protein sequence ID" value="PNX99547.1"/>
    <property type="molecule type" value="Genomic_DNA"/>
</dbReference>
<comment type="caution">
    <text evidence="1">The sequence shown here is derived from an EMBL/GenBank/DDBJ whole genome shotgun (WGS) entry which is preliminary data.</text>
</comment>
<dbReference type="AlphaFoldDB" id="A0A2K3N922"/>
<name>A0A2K3N922_TRIPR</name>
<evidence type="ECO:0000313" key="1">
    <source>
        <dbReference type="EMBL" id="PNX99547.1"/>
    </source>
</evidence>
<reference evidence="1 2" key="2">
    <citation type="journal article" date="2017" name="Front. Plant Sci.">
        <title>Gene Classification and Mining of Molecular Markers Useful in Red Clover (Trifolium pratense) Breeding.</title>
        <authorList>
            <person name="Istvanek J."/>
            <person name="Dluhosova J."/>
            <person name="Dluhos P."/>
            <person name="Patkova L."/>
            <person name="Nedelnik J."/>
            <person name="Repkova J."/>
        </authorList>
    </citation>
    <scope>NUCLEOTIDE SEQUENCE [LARGE SCALE GENOMIC DNA]</scope>
    <source>
        <strain evidence="2">cv. Tatra</strain>
        <tissue evidence="1">Young leaves</tissue>
    </source>
</reference>
<gene>
    <name evidence="1" type="ORF">L195_g022813</name>
</gene>
<dbReference type="Proteomes" id="UP000236291">
    <property type="component" value="Unassembled WGS sequence"/>
</dbReference>
<accession>A0A2K3N922</accession>
<organism evidence="1 2">
    <name type="scientific">Trifolium pratense</name>
    <name type="common">Red clover</name>
    <dbReference type="NCBI Taxonomy" id="57577"/>
    <lineage>
        <taxon>Eukaryota</taxon>
        <taxon>Viridiplantae</taxon>
        <taxon>Streptophyta</taxon>
        <taxon>Embryophyta</taxon>
        <taxon>Tracheophyta</taxon>
        <taxon>Spermatophyta</taxon>
        <taxon>Magnoliopsida</taxon>
        <taxon>eudicotyledons</taxon>
        <taxon>Gunneridae</taxon>
        <taxon>Pentapetalae</taxon>
        <taxon>rosids</taxon>
        <taxon>fabids</taxon>
        <taxon>Fabales</taxon>
        <taxon>Fabaceae</taxon>
        <taxon>Papilionoideae</taxon>
        <taxon>50 kb inversion clade</taxon>
        <taxon>NPAAA clade</taxon>
        <taxon>Hologalegina</taxon>
        <taxon>IRL clade</taxon>
        <taxon>Trifolieae</taxon>
        <taxon>Trifolium</taxon>
    </lineage>
</organism>
<dbReference type="STRING" id="57577.A0A2K3N922"/>